<sequence length="299" mass="34051">MISTRNMDLANMVNDDSRAAGISGSSPKMTAKLARKRARDRRAQQAMRDRTKTQLDALRIQVAQLSQQLDARKGKPTTATSPGLPSPRHVDEHAQLRRENERLRHQLAQARQITMTSTAATAAAAAAAATAAPSPPFSHGVTLDPSILEYWSSEIDTLPKKVACLYIISNVLNWLVFQTREAFEQMPTWLRPCPAQMEIPHPAWIDRVQWPRVRDYLVRHQDITFDEYTDAFSLAFDVDWPYDDELVILVEESPGSATKRYRINPVFEEHIRNLSHWTVGPRYWQHYPALGKAVDEDIR</sequence>
<dbReference type="RefSeq" id="XP_060280739.1">
    <property type="nucleotide sequence ID" value="XM_060430657.1"/>
</dbReference>
<dbReference type="AlphaFoldDB" id="A0AAJ0BYP3"/>
<dbReference type="InterPro" id="IPR021833">
    <property type="entry name" value="DUF3425"/>
</dbReference>
<evidence type="ECO:0008006" key="4">
    <source>
        <dbReference type="Google" id="ProtNLM"/>
    </source>
</evidence>
<dbReference type="EMBL" id="MU839020">
    <property type="protein sequence ID" value="KAK1764526.1"/>
    <property type="molecule type" value="Genomic_DNA"/>
</dbReference>
<gene>
    <name evidence="2" type="ORF">QBC33DRAFT_572582</name>
</gene>
<dbReference type="Pfam" id="PF11905">
    <property type="entry name" value="DUF3425"/>
    <property type="match status" value="1"/>
</dbReference>
<keyword evidence="3" id="KW-1185">Reference proteome</keyword>
<dbReference type="Proteomes" id="UP001244011">
    <property type="component" value="Unassembled WGS sequence"/>
</dbReference>
<evidence type="ECO:0000256" key="1">
    <source>
        <dbReference type="SAM" id="MobiDB-lite"/>
    </source>
</evidence>
<feature type="non-terminal residue" evidence="2">
    <location>
        <position position="299"/>
    </location>
</feature>
<protein>
    <recommendedName>
        <fullName evidence="4">BZIP domain-containing protein</fullName>
    </recommendedName>
</protein>
<organism evidence="2 3">
    <name type="scientific">Phialemonium atrogriseum</name>
    <dbReference type="NCBI Taxonomy" id="1093897"/>
    <lineage>
        <taxon>Eukaryota</taxon>
        <taxon>Fungi</taxon>
        <taxon>Dikarya</taxon>
        <taxon>Ascomycota</taxon>
        <taxon>Pezizomycotina</taxon>
        <taxon>Sordariomycetes</taxon>
        <taxon>Sordariomycetidae</taxon>
        <taxon>Cephalothecales</taxon>
        <taxon>Cephalothecaceae</taxon>
        <taxon>Phialemonium</taxon>
    </lineage>
</organism>
<comment type="caution">
    <text evidence="2">The sequence shown here is derived from an EMBL/GenBank/DDBJ whole genome shotgun (WGS) entry which is preliminary data.</text>
</comment>
<evidence type="ECO:0000313" key="2">
    <source>
        <dbReference type="EMBL" id="KAK1764526.1"/>
    </source>
</evidence>
<accession>A0AAJ0BYP3</accession>
<feature type="region of interest" description="Disordered" evidence="1">
    <location>
        <begin position="35"/>
        <end position="54"/>
    </location>
</feature>
<name>A0AAJ0BYP3_9PEZI</name>
<evidence type="ECO:0000313" key="3">
    <source>
        <dbReference type="Proteomes" id="UP001244011"/>
    </source>
</evidence>
<dbReference type="PANTHER" id="PTHR37012:SF2">
    <property type="entry name" value="BZIP DOMAIN-CONTAINING PROTEIN-RELATED"/>
    <property type="match status" value="1"/>
</dbReference>
<proteinExistence type="predicted"/>
<reference evidence="2" key="1">
    <citation type="submission" date="2023-06" db="EMBL/GenBank/DDBJ databases">
        <title>Genome-scale phylogeny and comparative genomics of the fungal order Sordariales.</title>
        <authorList>
            <consortium name="Lawrence Berkeley National Laboratory"/>
            <person name="Hensen N."/>
            <person name="Bonometti L."/>
            <person name="Westerberg I."/>
            <person name="Brannstrom I.O."/>
            <person name="Guillou S."/>
            <person name="Cros-Aarteil S."/>
            <person name="Calhoun S."/>
            <person name="Haridas S."/>
            <person name="Kuo A."/>
            <person name="Mondo S."/>
            <person name="Pangilinan J."/>
            <person name="Riley R."/>
            <person name="Labutti K."/>
            <person name="Andreopoulos B."/>
            <person name="Lipzen A."/>
            <person name="Chen C."/>
            <person name="Yanf M."/>
            <person name="Daum C."/>
            <person name="Ng V."/>
            <person name="Clum A."/>
            <person name="Steindorff A."/>
            <person name="Ohm R."/>
            <person name="Martin F."/>
            <person name="Silar P."/>
            <person name="Natvig D."/>
            <person name="Lalanne C."/>
            <person name="Gautier V."/>
            <person name="Ament-Velasquez S.L."/>
            <person name="Kruys A."/>
            <person name="Hutchinson M.I."/>
            <person name="Powell A.J."/>
            <person name="Barry K."/>
            <person name="Miller A.N."/>
            <person name="Grigoriev I.V."/>
            <person name="Debuchy R."/>
            <person name="Gladieux P."/>
            <person name="Thoren M.H."/>
            <person name="Johannesson H."/>
        </authorList>
    </citation>
    <scope>NUCLEOTIDE SEQUENCE</scope>
    <source>
        <strain evidence="2">8032-3</strain>
    </source>
</reference>
<feature type="compositionally biased region" description="Basic and acidic residues" evidence="1">
    <location>
        <begin position="41"/>
        <end position="53"/>
    </location>
</feature>
<dbReference type="GeneID" id="85313844"/>
<dbReference type="PANTHER" id="PTHR37012">
    <property type="entry name" value="B-ZIP TRANSCRIPTION FACTOR (EUROFUNG)-RELATED"/>
    <property type="match status" value="1"/>
</dbReference>
<feature type="region of interest" description="Disordered" evidence="1">
    <location>
        <begin position="66"/>
        <end position="89"/>
    </location>
</feature>